<dbReference type="OMA" id="HTDEGAC"/>
<accession>A0A1L9UBC5</accession>
<evidence type="ECO:0000313" key="2">
    <source>
        <dbReference type="Proteomes" id="UP000184499"/>
    </source>
</evidence>
<protein>
    <submittedName>
        <fullName evidence="1">Uncharacterized protein</fullName>
    </submittedName>
</protein>
<sequence>MDAHLDLTLPPTCPELHQGSNANWDNASFALYSMVDLSSEELDKLITTLNQEWKQDMTDEVMDLVRTPTVYDFQGKSLRDVVQAHVELDKKLTPSDYAGVEGDIHWYPTAFVVVTTHEWKEKGMSANFVTSTELDYLVQQRYPGVPYDEAYVRLFNDMKPFINAVAGELPSVVEALGILLDKPRAVFAVSIGRIAQRILEAISQNTTGTSQPVKYNPNDISDQMTIQILRNLAATAGEPSSIEAGARFSGVVENVIEHRIGGVSGGPIRTFKILSNAFNAGPEFTAVFATCVLAGTVLVALQTRDELRAIGLRLGDIRDELSYQTTAMVQGWQTQGFGAFIYWFLDNEIHKAGGEQSVGRHAFYVYNRTTSANEVFEKLVREKPFPASFGGMSSDLEVIFLLMWQNRQSLRQTDPENADNVVFHLLVPAKRTFAMPERMAINDGVGKLIIKGHTDEGACYAWFNFVRVPEQVVLHNIGNLNTDSADLERIEEAIKGSRIAYTGFWLGTVISSFVFPPAVPYLASLTFASWAPAAKCIVVDNLRRFVRAPTRILGPPPGYRQE</sequence>
<dbReference type="OrthoDB" id="3852249at2759"/>
<evidence type="ECO:0000313" key="1">
    <source>
        <dbReference type="EMBL" id="OJJ68922.1"/>
    </source>
</evidence>
<reference evidence="2" key="1">
    <citation type="journal article" date="2017" name="Genome Biol.">
        <title>Comparative genomics reveals high biological diversity and specific adaptations in the industrially and medically important fungal genus Aspergillus.</title>
        <authorList>
            <person name="de Vries R.P."/>
            <person name="Riley R."/>
            <person name="Wiebenga A."/>
            <person name="Aguilar-Osorio G."/>
            <person name="Amillis S."/>
            <person name="Uchima C.A."/>
            <person name="Anderluh G."/>
            <person name="Asadollahi M."/>
            <person name="Askin M."/>
            <person name="Barry K."/>
            <person name="Battaglia E."/>
            <person name="Bayram O."/>
            <person name="Benocci T."/>
            <person name="Braus-Stromeyer S.A."/>
            <person name="Caldana C."/>
            <person name="Canovas D."/>
            <person name="Cerqueira G.C."/>
            <person name="Chen F."/>
            <person name="Chen W."/>
            <person name="Choi C."/>
            <person name="Clum A."/>
            <person name="Dos Santos R.A."/>
            <person name="Damasio A.R."/>
            <person name="Diallinas G."/>
            <person name="Emri T."/>
            <person name="Fekete E."/>
            <person name="Flipphi M."/>
            <person name="Freyberg S."/>
            <person name="Gallo A."/>
            <person name="Gournas C."/>
            <person name="Habgood R."/>
            <person name="Hainaut M."/>
            <person name="Harispe M.L."/>
            <person name="Henrissat B."/>
            <person name="Hilden K.S."/>
            <person name="Hope R."/>
            <person name="Hossain A."/>
            <person name="Karabika E."/>
            <person name="Karaffa L."/>
            <person name="Karanyi Z."/>
            <person name="Krasevec N."/>
            <person name="Kuo A."/>
            <person name="Kusch H."/>
            <person name="LaButti K."/>
            <person name="Lagendijk E.L."/>
            <person name="Lapidus A."/>
            <person name="Levasseur A."/>
            <person name="Lindquist E."/>
            <person name="Lipzen A."/>
            <person name="Logrieco A.F."/>
            <person name="MacCabe A."/>
            <person name="Maekelae M.R."/>
            <person name="Malavazi I."/>
            <person name="Melin P."/>
            <person name="Meyer V."/>
            <person name="Mielnichuk N."/>
            <person name="Miskei M."/>
            <person name="Molnar A.P."/>
            <person name="Mule G."/>
            <person name="Ngan C.Y."/>
            <person name="Orejas M."/>
            <person name="Orosz E."/>
            <person name="Ouedraogo J.P."/>
            <person name="Overkamp K.M."/>
            <person name="Park H.-S."/>
            <person name="Perrone G."/>
            <person name="Piumi F."/>
            <person name="Punt P.J."/>
            <person name="Ram A.F."/>
            <person name="Ramon A."/>
            <person name="Rauscher S."/>
            <person name="Record E."/>
            <person name="Riano-Pachon D.M."/>
            <person name="Robert V."/>
            <person name="Roehrig J."/>
            <person name="Ruller R."/>
            <person name="Salamov A."/>
            <person name="Salih N.S."/>
            <person name="Samson R.A."/>
            <person name="Sandor E."/>
            <person name="Sanguinetti M."/>
            <person name="Schuetze T."/>
            <person name="Sepcic K."/>
            <person name="Shelest E."/>
            <person name="Sherlock G."/>
            <person name="Sophianopoulou V."/>
            <person name="Squina F.M."/>
            <person name="Sun H."/>
            <person name="Susca A."/>
            <person name="Todd R.B."/>
            <person name="Tsang A."/>
            <person name="Unkles S.E."/>
            <person name="van de Wiele N."/>
            <person name="van Rossen-Uffink D."/>
            <person name="Oliveira J.V."/>
            <person name="Vesth T.C."/>
            <person name="Visser J."/>
            <person name="Yu J.-H."/>
            <person name="Zhou M."/>
            <person name="Andersen M.R."/>
            <person name="Archer D.B."/>
            <person name="Baker S.E."/>
            <person name="Benoit I."/>
            <person name="Brakhage A.A."/>
            <person name="Braus G.H."/>
            <person name="Fischer R."/>
            <person name="Frisvad J.C."/>
            <person name="Goldman G.H."/>
            <person name="Houbraken J."/>
            <person name="Oakley B."/>
            <person name="Pocsi I."/>
            <person name="Scazzocchio C."/>
            <person name="Seiboth B."/>
            <person name="vanKuyk P.A."/>
            <person name="Wortman J."/>
            <person name="Dyer P.S."/>
            <person name="Grigoriev I.V."/>
        </authorList>
    </citation>
    <scope>NUCLEOTIDE SEQUENCE [LARGE SCALE GENOMIC DNA]</scope>
    <source>
        <strain evidence="2">CBS 101740 / IMI 381727 / IBT 21946</strain>
    </source>
</reference>
<dbReference type="RefSeq" id="XP_067476171.1">
    <property type="nucleotide sequence ID" value="XM_067621210.1"/>
</dbReference>
<dbReference type="AlphaFoldDB" id="A0A1L9UBC5"/>
<organism evidence="1 2">
    <name type="scientific">Aspergillus brasiliensis (strain CBS 101740 / IMI 381727 / IBT 21946)</name>
    <dbReference type="NCBI Taxonomy" id="767769"/>
    <lineage>
        <taxon>Eukaryota</taxon>
        <taxon>Fungi</taxon>
        <taxon>Dikarya</taxon>
        <taxon>Ascomycota</taxon>
        <taxon>Pezizomycotina</taxon>
        <taxon>Eurotiomycetes</taxon>
        <taxon>Eurotiomycetidae</taxon>
        <taxon>Eurotiales</taxon>
        <taxon>Aspergillaceae</taxon>
        <taxon>Aspergillus</taxon>
        <taxon>Aspergillus subgen. Circumdati</taxon>
    </lineage>
</organism>
<dbReference type="STRING" id="767769.A0A1L9UBC5"/>
<dbReference type="EMBL" id="KV878689">
    <property type="protein sequence ID" value="OJJ68922.1"/>
    <property type="molecule type" value="Genomic_DNA"/>
</dbReference>
<proteinExistence type="predicted"/>
<dbReference type="GeneID" id="93573698"/>
<dbReference type="VEuPathDB" id="FungiDB:ASPBRDRAFT_198513"/>
<gene>
    <name evidence="1" type="ORF">ASPBRDRAFT_198513</name>
</gene>
<keyword evidence="2" id="KW-1185">Reference proteome</keyword>
<name>A0A1L9UBC5_ASPBC</name>
<dbReference type="Proteomes" id="UP000184499">
    <property type="component" value="Unassembled WGS sequence"/>
</dbReference>